<evidence type="ECO:0000256" key="4">
    <source>
        <dbReference type="ARBA" id="ARBA00022475"/>
    </source>
</evidence>
<reference evidence="9 10" key="1">
    <citation type="submission" date="2019-06" db="EMBL/GenBank/DDBJ databases">
        <title>Sequencing the genomes of 1000 actinobacteria strains.</title>
        <authorList>
            <person name="Klenk H.-P."/>
        </authorList>
    </citation>
    <scope>NUCLEOTIDE SEQUENCE [LARGE SCALE GENOMIC DNA]</scope>
    <source>
        <strain evidence="9 10">DSM 45511</strain>
    </source>
</reference>
<feature type="transmembrane region" description="Helical" evidence="8">
    <location>
        <begin position="87"/>
        <end position="107"/>
    </location>
</feature>
<evidence type="ECO:0000256" key="1">
    <source>
        <dbReference type="ARBA" id="ARBA00004651"/>
    </source>
</evidence>
<dbReference type="AlphaFoldDB" id="A0A543FV19"/>
<feature type="transmembrane region" description="Helical" evidence="8">
    <location>
        <begin position="142"/>
        <end position="165"/>
    </location>
</feature>
<name>A0A543FV19_9PSEU</name>
<comment type="subcellular location">
    <subcellularLocation>
        <location evidence="1">Cell membrane</location>
        <topology evidence="1">Multi-pass membrane protein</topology>
    </subcellularLocation>
</comment>
<dbReference type="InterPro" id="IPR003211">
    <property type="entry name" value="AmiSUreI_transpt"/>
</dbReference>
<evidence type="ECO:0000256" key="3">
    <source>
        <dbReference type="ARBA" id="ARBA00022448"/>
    </source>
</evidence>
<feature type="transmembrane region" description="Helical" evidence="8">
    <location>
        <begin position="113"/>
        <end position="135"/>
    </location>
</feature>
<gene>
    <name evidence="9" type="ORF">FB388_4897</name>
</gene>
<feature type="transmembrane region" description="Helical" evidence="8">
    <location>
        <begin position="171"/>
        <end position="192"/>
    </location>
</feature>
<evidence type="ECO:0000256" key="7">
    <source>
        <dbReference type="ARBA" id="ARBA00023136"/>
    </source>
</evidence>
<proteinExistence type="inferred from homology"/>
<evidence type="ECO:0000313" key="9">
    <source>
        <dbReference type="EMBL" id="TQM37679.1"/>
    </source>
</evidence>
<evidence type="ECO:0000256" key="2">
    <source>
        <dbReference type="ARBA" id="ARBA00010068"/>
    </source>
</evidence>
<feature type="transmembrane region" description="Helical" evidence="8">
    <location>
        <begin position="58"/>
        <end position="80"/>
    </location>
</feature>
<accession>A0A543FV19</accession>
<feature type="transmembrane region" description="Helical" evidence="8">
    <location>
        <begin position="6"/>
        <end position="24"/>
    </location>
</feature>
<dbReference type="RefSeq" id="WP_142104460.1">
    <property type="nucleotide sequence ID" value="NZ_VFPH01000002.1"/>
</dbReference>
<dbReference type="Gene3D" id="1.25.40.600">
    <property type="match status" value="1"/>
</dbReference>
<protein>
    <submittedName>
        <fullName evidence="9">AmiS/UreI family transporter</fullName>
    </submittedName>
</protein>
<dbReference type="EMBL" id="VFPH01000002">
    <property type="protein sequence ID" value="TQM37679.1"/>
    <property type="molecule type" value="Genomic_DNA"/>
</dbReference>
<dbReference type="Proteomes" id="UP000319818">
    <property type="component" value="Unassembled WGS sequence"/>
</dbReference>
<feature type="transmembrane region" description="Helical" evidence="8">
    <location>
        <begin position="31"/>
        <end position="52"/>
    </location>
</feature>
<keyword evidence="10" id="KW-1185">Reference proteome</keyword>
<sequence length="206" mass="21790">MGNVGLLYVGAVLFVNGLLLLGVVDGRAAAPINLFVGALQVVTPTYLIIAAAGDARAISLAAGLYLFGFTYLWVGVNAIAGWPQAGLGWFSLFVALCAVGFAVHSFADLGDRTFGVIWLFWSFLWLLFFLVLGLGIERLTRFTGWVTLVEAFGTAAVPAFLLVTGHWSDSAGLAVTYLVVGVLLFGGLWFALARRPAASASVPHHA</sequence>
<keyword evidence="3" id="KW-0813">Transport</keyword>
<keyword evidence="5 8" id="KW-0812">Transmembrane</keyword>
<organism evidence="9 10">
    <name type="scientific">Pseudonocardia cypriaca</name>
    <dbReference type="NCBI Taxonomy" id="882449"/>
    <lineage>
        <taxon>Bacteria</taxon>
        <taxon>Bacillati</taxon>
        <taxon>Actinomycetota</taxon>
        <taxon>Actinomycetes</taxon>
        <taxon>Pseudonocardiales</taxon>
        <taxon>Pseudonocardiaceae</taxon>
        <taxon>Pseudonocardia</taxon>
    </lineage>
</organism>
<dbReference type="InterPro" id="IPR038523">
    <property type="entry name" value="AmiSUreI_transpt_sf"/>
</dbReference>
<comment type="similarity">
    <text evidence="2">Belongs to the AmiS/UreI family.</text>
</comment>
<dbReference type="Pfam" id="PF02293">
    <property type="entry name" value="AmiS_UreI"/>
    <property type="match status" value="1"/>
</dbReference>
<evidence type="ECO:0000256" key="5">
    <source>
        <dbReference type="ARBA" id="ARBA00022692"/>
    </source>
</evidence>
<dbReference type="OrthoDB" id="6636366at2"/>
<evidence type="ECO:0000256" key="6">
    <source>
        <dbReference type="ARBA" id="ARBA00022989"/>
    </source>
</evidence>
<comment type="caution">
    <text evidence="9">The sequence shown here is derived from an EMBL/GenBank/DDBJ whole genome shotgun (WGS) entry which is preliminary data.</text>
</comment>
<keyword evidence="6 8" id="KW-1133">Transmembrane helix</keyword>
<keyword evidence="4" id="KW-1003">Cell membrane</keyword>
<dbReference type="GO" id="GO:0005886">
    <property type="term" value="C:plasma membrane"/>
    <property type="evidence" value="ECO:0007669"/>
    <property type="project" value="UniProtKB-SubCell"/>
</dbReference>
<evidence type="ECO:0000313" key="10">
    <source>
        <dbReference type="Proteomes" id="UP000319818"/>
    </source>
</evidence>
<evidence type="ECO:0000256" key="8">
    <source>
        <dbReference type="SAM" id="Phobius"/>
    </source>
</evidence>
<keyword evidence="7 8" id="KW-0472">Membrane</keyword>